<dbReference type="AlphaFoldDB" id="X1M4F6"/>
<organism evidence="1">
    <name type="scientific">marine sediment metagenome</name>
    <dbReference type="NCBI Taxonomy" id="412755"/>
    <lineage>
        <taxon>unclassified sequences</taxon>
        <taxon>metagenomes</taxon>
        <taxon>ecological metagenomes</taxon>
    </lineage>
</organism>
<gene>
    <name evidence="1" type="ORF">S06H3_12696</name>
</gene>
<accession>X1M4F6</accession>
<comment type="caution">
    <text evidence="1">The sequence shown here is derived from an EMBL/GenBank/DDBJ whole genome shotgun (WGS) entry which is preliminary data.</text>
</comment>
<sequence length="59" mass="6886">MNILKFFTGKTEKEVDKMREKREKKLNESMSQSIKITGGLKLTGRDKNGKVLFVKRQKN</sequence>
<proteinExistence type="predicted"/>
<protein>
    <submittedName>
        <fullName evidence="1">Uncharacterized protein</fullName>
    </submittedName>
</protein>
<name>X1M4F6_9ZZZZ</name>
<evidence type="ECO:0000313" key="1">
    <source>
        <dbReference type="EMBL" id="GAI09545.1"/>
    </source>
</evidence>
<dbReference type="EMBL" id="BARV01006204">
    <property type="protein sequence ID" value="GAI09545.1"/>
    <property type="molecule type" value="Genomic_DNA"/>
</dbReference>
<reference evidence="1" key="1">
    <citation type="journal article" date="2014" name="Front. Microbiol.">
        <title>High frequency of phylogenetically diverse reductive dehalogenase-homologous genes in deep subseafloor sedimentary metagenomes.</title>
        <authorList>
            <person name="Kawai M."/>
            <person name="Futagami T."/>
            <person name="Toyoda A."/>
            <person name="Takaki Y."/>
            <person name="Nishi S."/>
            <person name="Hori S."/>
            <person name="Arai W."/>
            <person name="Tsubouchi T."/>
            <person name="Morono Y."/>
            <person name="Uchiyama I."/>
            <person name="Ito T."/>
            <person name="Fujiyama A."/>
            <person name="Inagaki F."/>
            <person name="Takami H."/>
        </authorList>
    </citation>
    <scope>NUCLEOTIDE SEQUENCE</scope>
    <source>
        <strain evidence="1">Expedition CK06-06</strain>
    </source>
</reference>